<keyword evidence="3" id="KW-1185">Reference proteome</keyword>
<dbReference type="Proteomes" id="UP000008461">
    <property type="component" value="Chromosome"/>
</dbReference>
<dbReference type="eggNOG" id="ENOG5030SGF">
    <property type="taxonomic scope" value="Bacteria"/>
</dbReference>
<evidence type="ECO:0008006" key="4">
    <source>
        <dbReference type="Google" id="ProtNLM"/>
    </source>
</evidence>
<dbReference type="KEGG" id="hhy:Halhy_5889"/>
<evidence type="ECO:0000313" key="3">
    <source>
        <dbReference type="Proteomes" id="UP000008461"/>
    </source>
</evidence>
<protein>
    <recommendedName>
        <fullName evidence="4">Secreted protein</fullName>
    </recommendedName>
</protein>
<feature type="chain" id="PRO_5003310444" description="Secreted protein" evidence="1">
    <location>
        <begin position="25"/>
        <end position="132"/>
    </location>
</feature>
<organism evidence="2 3">
    <name type="scientific">Haliscomenobacter hydrossis (strain ATCC 27775 / DSM 1100 / LMG 10767 / O)</name>
    <dbReference type="NCBI Taxonomy" id="760192"/>
    <lineage>
        <taxon>Bacteria</taxon>
        <taxon>Pseudomonadati</taxon>
        <taxon>Bacteroidota</taxon>
        <taxon>Saprospiria</taxon>
        <taxon>Saprospirales</taxon>
        <taxon>Haliscomenobacteraceae</taxon>
        <taxon>Haliscomenobacter</taxon>
    </lineage>
</organism>
<accession>F4KZ58</accession>
<dbReference type="OrthoDB" id="674046at2"/>
<dbReference type="STRING" id="760192.Halhy_5889"/>
<feature type="signal peptide" evidence="1">
    <location>
        <begin position="1"/>
        <end position="24"/>
    </location>
</feature>
<name>F4KZ58_HALH1</name>
<reference evidence="2 3" key="1">
    <citation type="journal article" date="2011" name="Stand. Genomic Sci.">
        <title>Complete genome sequence of Haliscomenobacter hydrossis type strain (O).</title>
        <authorList>
            <consortium name="US DOE Joint Genome Institute (JGI-PGF)"/>
            <person name="Daligault H."/>
            <person name="Lapidus A."/>
            <person name="Zeytun A."/>
            <person name="Nolan M."/>
            <person name="Lucas S."/>
            <person name="Del Rio T.G."/>
            <person name="Tice H."/>
            <person name="Cheng J.F."/>
            <person name="Tapia R."/>
            <person name="Han C."/>
            <person name="Goodwin L."/>
            <person name="Pitluck S."/>
            <person name="Liolios K."/>
            <person name="Pagani I."/>
            <person name="Ivanova N."/>
            <person name="Huntemann M."/>
            <person name="Mavromatis K."/>
            <person name="Mikhailova N."/>
            <person name="Pati A."/>
            <person name="Chen A."/>
            <person name="Palaniappan K."/>
            <person name="Land M."/>
            <person name="Hauser L."/>
            <person name="Brambilla E.M."/>
            <person name="Rohde M."/>
            <person name="Verbarg S."/>
            <person name="Goker M."/>
            <person name="Bristow J."/>
            <person name="Eisen J.A."/>
            <person name="Markowitz V."/>
            <person name="Hugenholtz P."/>
            <person name="Kyrpides N.C."/>
            <person name="Klenk H.P."/>
            <person name="Woyke T."/>
        </authorList>
    </citation>
    <scope>NUCLEOTIDE SEQUENCE [LARGE SCALE GENOMIC DNA]</scope>
    <source>
        <strain evidence="3">ATCC 27775 / DSM 1100 / LMG 10767 / O</strain>
    </source>
</reference>
<dbReference type="HOGENOM" id="CLU_148692_0_0_10"/>
<dbReference type="RefSeq" id="WP_013768240.1">
    <property type="nucleotide sequence ID" value="NC_015510.1"/>
</dbReference>
<evidence type="ECO:0000256" key="1">
    <source>
        <dbReference type="SAM" id="SignalP"/>
    </source>
</evidence>
<keyword evidence="1" id="KW-0732">Signal</keyword>
<sequence length="132" mass="15205">MKKMIVILALMVPMFMLGMADVNAQGRWEFLGKRAVNYGLDRDVIPVTWRDGAFDGLKFEVKGGALNMRKCIVHFENGGKQEIELRHNFGKGSDSRIVDLRGNNRLVEKVEFWYDTNNRARNKAVIFVYGRH</sequence>
<dbReference type="EMBL" id="CP002691">
    <property type="protein sequence ID" value="AEE53712.1"/>
    <property type="molecule type" value="Genomic_DNA"/>
</dbReference>
<dbReference type="AlphaFoldDB" id="F4KZ58"/>
<proteinExistence type="predicted"/>
<gene>
    <name evidence="2" type="ordered locus">Halhy_5889</name>
</gene>
<evidence type="ECO:0000313" key="2">
    <source>
        <dbReference type="EMBL" id="AEE53712.1"/>
    </source>
</evidence>
<reference key="2">
    <citation type="submission" date="2011-04" db="EMBL/GenBank/DDBJ databases">
        <title>Complete sequence of chromosome of Haliscomenobacter hydrossis DSM 1100.</title>
        <authorList>
            <consortium name="US DOE Joint Genome Institute (JGI-PGF)"/>
            <person name="Lucas S."/>
            <person name="Han J."/>
            <person name="Lapidus A."/>
            <person name="Bruce D."/>
            <person name="Goodwin L."/>
            <person name="Pitluck S."/>
            <person name="Peters L."/>
            <person name="Kyrpides N."/>
            <person name="Mavromatis K."/>
            <person name="Ivanova N."/>
            <person name="Ovchinnikova G."/>
            <person name="Pagani I."/>
            <person name="Daligault H."/>
            <person name="Detter J.C."/>
            <person name="Han C."/>
            <person name="Land M."/>
            <person name="Hauser L."/>
            <person name="Markowitz V."/>
            <person name="Cheng J.-F."/>
            <person name="Hugenholtz P."/>
            <person name="Woyke T."/>
            <person name="Wu D."/>
            <person name="Verbarg S."/>
            <person name="Frueling A."/>
            <person name="Brambilla E."/>
            <person name="Klenk H.-P."/>
            <person name="Eisen J.A."/>
        </authorList>
    </citation>
    <scope>NUCLEOTIDE SEQUENCE</scope>
    <source>
        <strain>DSM 1100</strain>
    </source>
</reference>